<feature type="transmembrane region" description="Helical" evidence="5">
    <location>
        <begin position="132"/>
        <end position="152"/>
    </location>
</feature>
<dbReference type="InterPro" id="IPR051533">
    <property type="entry name" value="WaaL-like"/>
</dbReference>
<dbReference type="PANTHER" id="PTHR37422:SF13">
    <property type="entry name" value="LIPOPOLYSACCHARIDE BIOSYNTHESIS PROTEIN PA4999-RELATED"/>
    <property type="match status" value="1"/>
</dbReference>
<dbReference type="Pfam" id="PF04932">
    <property type="entry name" value="Wzy_C"/>
    <property type="match status" value="1"/>
</dbReference>
<evidence type="ECO:0000313" key="7">
    <source>
        <dbReference type="EMBL" id="VAW33004.1"/>
    </source>
</evidence>
<feature type="transmembrane region" description="Helical" evidence="5">
    <location>
        <begin position="404"/>
        <end position="424"/>
    </location>
</feature>
<feature type="transmembrane region" description="Helical" evidence="5">
    <location>
        <begin position="275"/>
        <end position="302"/>
    </location>
</feature>
<protein>
    <recommendedName>
        <fullName evidence="6">O-antigen ligase-related domain-containing protein</fullName>
    </recommendedName>
</protein>
<feature type="transmembrane region" description="Helical" evidence="5">
    <location>
        <begin position="247"/>
        <end position="263"/>
    </location>
</feature>
<gene>
    <name evidence="7" type="ORF">MNBD_CHLOROFLEXI01-280</name>
</gene>
<evidence type="ECO:0000256" key="3">
    <source>
        <dbReference type="ARBA" id="ARBA00022989"/>
    </source>
</evidence>
<keyword evidence="3 5" id="KW-1133">Transmembrane helix</keyword>
<reference evidence="7" key="1">
    <citation type="submission" date="2018-06" db="EMBL/GenBank/DDBJ databases">
        <authorList>
            <person name="Zhirakovskaya E."/>
        </authorList>
    </citation>
    <scope>NUCLEOTIDE SEQUENCE</scope>
</reference>
<evidence type="ECO:0000256" key="5">
    <source>
        <dbReference type="SAM" id="Phobius"/>
    </source>
</evidence>
<dbReference type="InterPro" id="IPR007016">
    <property type="entry name" value="O-antigen_ligase-rel_domated"/>
</dbReference>
<feature type="transmembrane region" description="Helical" evidence="5">
    <location>
        <begin position="158"/>
        <end position="175"/>
    </location>
</feature>
<feature type="transmembrane region" description="Helical" evidence="5">
    <location>
        <begin position="322"/>
        <end position="341"/>
    </location>
</feature>
<dbReference type="EMBL" id="UOEU01000413">
    <property type="protein sequence ID" value="VAW33004.1"/>
    <property type="molecule type" value="Genomic_DNA"/>
</dbReference>
<feature type="domain" description="O-antigen ligase-related" evidence="6">
    <location>
        <begin position="280"/>
        <end position="421"/>
    </location>
</feature>
<evidence type="ECO:0000256" key="4">
    <source>
        <dbReference type="ARBA" id="ARBA00023136"/>
    </source>
</evidence>
<comment type="subcellular location">
    <subcellularLocation>
        <location evidence="1">Membrane</location>
        <topology evidence="1">Multi-pass membrane protein</topology>
    </subcellularLocation>
</comment>
<evidence type="ECO:0000256" key="1">
    <source>
        <dbReference type="ARBA" id="ARBA00004141"/>
    </source>
</evidence>
<keyword evidence="4 5" id="KW-0472">Membrane</keyword>
<accession>A0A3B0VMZ0</accession>
<evidence type="ECO:0000256" key="2">
    <source>
        <dbReference type="ARBA" id="ARBA00022692"/>
    </source>
</evidence>
<sequence>MILRRVSQWLFGLLLFLLLASHASADGGMFTWLPLPLPTAVSGLGWQIGLLSLLPVSISLLWLFSWIKQEHPQMTQMKKESNYADSRSLSLSKAEAGGANRFGFDRLSRRYAQNLREVLDKARSLEETSRRFNFGETAVTLPLAIFSLFILTQISTDMFHYVAMLALVWFIYLFLVNNPQWQQKQLWIILALVLLLQGGVGVAQFITQQELGLTFLGEPTLDLLVEGTSVAQRGEQNWLRAYGLNSHPNQLGLLLMALCLLIWPSRHLAHGWRSWLFWLGLAAGVAGLLVSLSRSAWLGLALGGMVYGLHRAASGRLPRRELALPLALLAAGVLLFTLAYGDVLAGRLLALDSPLESRSLWERQRDGGLALQLIEKRPFQGVGLGKFVASAAKIDASAAIVHNIPLLIGAELGLLGLTLWLLFWGWPLWRYGRSPAHQSGTAVWLSLILVALVQPEPTLFLPKGAVLWGLAAAQWQNHQPHQSEGVQINQRFRRLKKLPLFLCSSLWLLSESLCPKFPKRSQL</sequence>
<organism evidence="7">
    <name type="scientific">hydrothermal vent metagenome</name>
    <dbReference type="NCBI Taxonomy" id="652676"/>
    <lineage>
        <taxon>unclassified sequences</taxon>
        <taxon>metagenomes</taxon>
        <taxon>ecological metagenomes</taxon>
    </lineage>
</organism>
<name>A0A3B0VMZ0_9ZZZZ</name>
<keyword evidence="2 5" id="KW-0812">Transmembrane</keyword>
<dbReference type="AlphaFoldDB" id="A0A3B0VMZ0"/>
<evidence type="ECO:0000259" key="6">
    <source>
        <dbReference type="Pfam" id="PF04932"/>
    </source>
</evidence>
<dbReference type="PANTHER" id="PTHR37422">
    <property type="entry name" value="TEICHURONIC ACID BIOSYNTHESIS PROTEIN TUAE"/>
    <property type="match status" value="1"/>
</dbReference>
<feature type="transmembrane region" description="Helical" evidence="5">
    <location>
        <begin position="44"/>
        <end position="67"/>
    </location>
</feature>
<feature type="transmembrane region" description="Helical" evidence="5">
    <location>
        <begin position="187"/>
        <end position="206"/>
    </location>
</feature>
<proteinExistence type="predicted"/>